<evidence type="ECO:0000313" key="3">
    <source>
        <dbReference type="Proteomes" id="UP001597032"/>
    </source>
</evidence>
<name>A0ABW2Z5M9_9FLAO</name>
<reference evidence="3" key="1">
    <citation type="journal article" date="2019" name="Int. J. Syst. Evol. Microbiol.">
        <title>The Global Catalogue of Microorganisms (GCM) 10K type strain sequencing project: providing services to taxonomists for standard genome sequencing and annotation.</title>
        <authorList>
            <consortium name="The Broad Institute Genomics Platform"/>
            <consortium name="The Broad Institute Genome Sequencing Center for Infectious Disease"/>
            <person name="Wu L."/>
            <person name="Ma J."/>
        </authorList>
    </citation>
    <scope>NUCLEOTIDE SEQUENCE [LARGE SCALE GENOMIC DNA]</scope>
    <source>
        <strain evidence="3">CCUG 60022</strain>
    </source>
</reference>
<feature type="coiled-coil region" evidence="1">
    <location>
        <begin position="53"/>
        <end position="80"/>
    </location>
</feature>
<evidence type="ECO:0000313" key="2">
    <source>
        <dbReference type="EMBL" id="MFD0761574.1"/>
    </source>
</evidence>
<dbReference type="RefSeq" id="WP_386781706.1">
    <property type="nucleotide sequence ID" value="NZ_JBHTIC010000006.1"/>
</dbReference>
<protein>
    <submittedName>
        <fullName evidence="2">3-oxoacyl-ACP synthase</fullName>
    </submittedName>
</protein>
<accession>A0ABW2Z5M9</accession>
<gene>
    <name evidence="2" type="ORF">ACFQZW_05725</name>
</gene>
<organism evidence="2 3">
    <name type="scientific">Lutibacter aestuarii</name>
    <dbReference type="NCBI Taxonomy" id="861111"/>
    <lineage>
        <taxon>Bacteria</taxon>
        <taxon>Pseudomonadati</taxon>
        <taxon>Bacteroidota</taxon>
        <taxon>Flavobacteriia</taxon>
        <taxon>Flavobacteriales</taxon>
        <taxon>Flavobacteriaceae</taxon>
        <taxon>Lutibacter</taxon>
    </lineage>
</organism>
<comment type="caution">
    <text evidence="2">The sequence shown here is derived from an EMBL/GenBank/DDBJ whole genome shotgun (WGS) entry which is preliminary data.</text>
</comment>
<dbReference type="Proteomes" id="UP001597032">
    <property type="component" value="Unassembled WGS sequence"/>
</dbReference>
<sequence length="151" mass="16619">MKDSLKIKQQLFEACLQFVNNRSLTIKQMMNSNQKALLSETKSSAGDKHETGRAMLQLEMEKASQQLASVQQMKEVLNKISIGKTSKVSCLGSVVITNKATYYLAISAGKILIKNIDYFAVSINSPIGKQLLGSSVGDVIAFNDIKIIEIY</sequence>
<evidence type="ECO:0000256" key="1">
    <source>
        <dbReference type="SAM" id="Coils"/>
    </source>
</evidence>
<proteinExistence type="predicted"/>
<keyword evidence="3" id="KW-1185">Reference proteome</keyword>
<dbReference type="EMBL" id="JBHTIC010000006">
    <property type="protein sequence ID" value="MFD0761574.1"/>
    <property type="molecule type" value="Genomic_DNA"/>
</dbReference>
<keyword evidence="1" id="KW-0175">Coiled coil</keyword>